<dbReference type="Gene3D" id="3.30.1150.10">
    <property type="match status" value="1"/>
</dbReference>
<evidence type="ECO:0000256" key="1">
    <source>
        <dbReference type="SAM" id="SignalP"/>
    </source>
</evidence>
<dbReference type="AlphaFoldDB" id="A0A1M5GV93"/>
<dbReference type="InterPro" id="IPR037682">
    <property type="entry name" value="TonB_C"/>
</dbReference>
<evidence type="ECO:0000259" key="2">
    <source>
        <dbReference type="PROSITE" id="PS52015"/>
    </source>
</evidence>
<keyword evidence="1" id="KW-0732">Signal</keyword>
<evidence type="ECO:0000313" key="4">
    <source>
        <dbReference type="Proteomes" id="UP000184112"/>
    </source>
</evidence>
<dbReference type="EMBL" id="FQWH01000001">
    <property type="protein sequence ID" value="SHG07649.1"/>
    <property type="molecule type" value="Genomic_DNA"/>
</dbReference>
<feature type="signal peptide" evidence="1">
    <location>
        <begin position="1"/>
        <end position="22"/>
    </location>
</feature>
<dbReference type="Pfam" id="PF03544">
    <property type="entry name" value="TonB_C"/>
    <property type="match status" value="1"/>
</dbReference>
<evidence type="ECO:0000313" key="3">
    <source>
        <dbReference type="EMBL" id="SHG07649.1"/>
    </source>
</evidence>
<dbReference type="PROSITE" id="PS52015">
    <property type="entry name" value="TONB_CTD"/>
    <property type="match status" value="1"/>
</dbReference>
<dbReference type="PANTHER" id="PTHR33446:SF2">
    <property type="entry name" value="PROTEIN TONB"/>
    <property type="match status" value="1"/>
</dbReference>
<accession>A0A1M5GV93</accession>
<reference evidence="3 4" key="1">
    <citation type="submission" date="2016-11" db="EMBL/GenBank/DDBJ databases">
        <authorList>
            <person name="Jaros S."/>
            <person name="Januszkiewicz K."/>
            <person name="Wedrychowicz H."/>
        </authorList>
    </citation>
    <scope>NUCLEOTIDE SEQUENCE [LARGE SCALE GENOMIC DNA]</scope>
    <source>
        <strain evidence="3 4">DSM 6792</strain>
    </source>
</reference>
<name>A0A1M5GV93_FLAJO</name>
<feature type="chain" id="PRO_5013245829" evidence="1">
    <location>
        <begin position="23"/>
        <end position="151"/>
    </location>
</feature>
<dbReference type="GO" id="GO:0031992">
    <property type="term" value="F:energy transducer activity"/>
    <property type="evidence" value="ECO:0007669"/>
    <property type="project" value="TreeGrafter"/>
</dbReference>
<dbReference type="Proteomes" id="UP000184112">
    <property type="component" value="Unassembled WGS sequence"/>
</dbReference>
<sequence>MKKILSQGFILIMILFSAKSMAQDLTSKKEDLSSGDIFVAVEIAADFPGGIYGFRDFVKTNFKIPKKAVRKKMKAEISMQFIVEKDGSLSDIKVLNNSGFGLDEEALRVLQLSPKWKYASLNGKKIKSLKTFSIYIDTENEKDKRIYFEKK</sequence>
<dbReference type="InterPro" id="IPR051045">
    <property type="entry name" value="TonB-dependent_transducer"/>
</dbReference>
<proteinExistence type="predicted"/>
<dbReference type="GO" id="GO:0098797">
    <property type="term" value="C:plasma membrane protein complex"/>
    <property type="evidence" value="ECO:0007669"/>
    <property type="project" value="TreeGrafter"/>
</dbReference>
<gene>
    <name evidence="3" type="ORF">SAMN05444388_101581</name>
</gene>
<feature type="domain" description="TonB C-terminal" evidence="2">
    <location>
        <begin position="49"/>
        <end position="143"/>
    </location>
</feature>
<dbReference type="GO" id="GO:0055085">
    <property type="term" value="P:transmembrane transport"/>
    <property type="evidence" value="ECO:0007669"/>
    <property type="project" value="InterPro"/>
</dbReference>
<protein>
    <submittedName>
        <fullName evidence="3">Protein TonB</fullName>
    </submittedName>
</protein>
<dbReference type="SUPFAM" id="SSF74653">
    <property type="entry name" value="TolA/TonB C-terminal domain"/>
    <property type="match status" value="1"/>
</dbReference>
<dbReference type="RefSeq" id="WP_073408086.1">
    <property type="nucleotide sequence ID" value="NZ_FQWH01000001.1"/>
</dbReference>
<organism evidence="3 4">
    <name type="scientific">Flavobacterium johnsoniae</name>
    <name type="common">Cytophaga johnsonae</name>
    <dbReference type="NCBI Taxonomy" id="986"/>
    <lineage>
        <taxon>Bacteria</taxon>
        <taxon>Pseudomonadati</taxon>
        <taxon>Bacteroidota</taxon>
        <taxon>Flavobacteriia</taxon>
        <taxon>Flavobacteriales</taxon>
        <taxon>Flavobacteriaceae</taxon>
        <taxon>Flavobacterium</taxon>
    </lineage>
</organism>
<dbReference type="PANTHER" id="PTHR33446">
    <property type="entry name" value="PROTEIN TONB-RELATED"/>
    <property type="match status" value="1"/>
</dbReference>